<gene>
    <name evidence="9" type="primary">SEN1_1</name>
    <name evidence="9" type="ORF">HK100_000403</name>
</gene>
<feature type="domain" description="DNA2/NAM7 helicase-like C-terminal" evidence="8">
    <location>
        <begin position="876"/>
        <end position="1063"/>
    </location>
</feature>
<evidence type="ECO:0000256" key="1">
    <source>
        <dbReference type="ARBA" id="ARBA00007913"/>
    </source>
</evidence>
<evidence type="ECO:0000256" key="6">
    <source>
        <dbReference type="SAM" id="MobiDB-lite"/>
    </source>
</evidence>
<dbReference type="InterPro" id="IPR045055">
    <property type="entry name" value="DNA2/NAM7-like"/>
</dbReference>
<keyword evidence="5" id="KW-0067">ATP-binding</keyword>
<feature type="compositionally biased region" description="Basic and acidic residues" evidence="6">
    <location>
        <begin position="1"/>
        <end position="27"/>
    </location>
</feature>
<dbReference type="GO" id="GO:0005524">
    <property type="term" value="F:ATP binding"/>
    <property type="evidence" value="ECO:0007669"/>
    <property type="project" value="UniProtKB-KW"/>
</dbReference>
<dbReference type="Proteomes" id="UP001211907">
    <property type="component" value="Unassembled WGS sequence"/>
</dbReference>
<dbReference type="FunFam" id="3.40.50.300:FF:000326">
    <property type="entry name" value="P-loop containing nucleoside triphosphate hydrolase"/>
    <property type="match status" value="1"/>
</dbReference>
<organism evidence="9 10">
    <name type="scientific">Physocladia obscura</name>
    <dbReference type="NCBI Taxonomy" id="109957"/>
    <lineage>
        <taxon>Eukaryota</taxon>
        <taxon>Fungi</taxon>
        <taxon>Fungi incertae sedis</taxon>
        <taxon>Chytridiomycota</taxon>
        <taxon>Chytridiomycota incertae sedis</taxon>
        <taxon>Chytridiomycetes</taxon>
        <taxon>Chytridiales</taxon>
        <taxon>Chytriomycetaceae</taxon>
        <taxon>Physocladia</taxon>
    </lineage>
</organism>
<dbReference type="InterPro" id="IPR041679">
    <property type="entry name" value="DNA2/NAM7-like_C"/>
</dbReference>
<evidence type="ECO:0000256" key="3">
    <source>
        <dbReference type="ARBA" id="ARBA00022801"/>
    </source>
</evidence>
<dbReference type="GO" id="GO:0005694">
    <property type="term" value="C:chromosome"/>
    <property type="evidence" value="ECO:0007669"/>
    <property type="project" value="UniProtKB-ARBA"/>
</dbReference>
<dbReference type="InterPro" id="IPR047187">
    <property type="entry name" value="SF1_C_Upf1"/>
</dbReference>
<proteinExistence type="inferred from homology"/>
<protein>
    <submittedName>
        <fullName evidence="9">DEAD-box type RNA helicase</fullName>
    </submittedName>
</protein>
<dbReference type="GO" id="GO:0016787">
    <property type="term" value="F:hydrolase activity"/>
    <property type="evidence" value="ECO:0007669"/>
    <property type="project" value="UniProtKB-KW"/>
</dbReference>
<feature type="region of interest" description="Disordered" evidence="6">
    <location>
        <begin position="211"/>
        <end position="238"/>
    </location>
</feature>
<evidence type="ECO:0000256" key="2">
    <source>
        <dbReference type="ARBA" id="ARBA00022741"/>
    </source>
</evidence>
<keyword evidence="4 9" id="KW-0347">Helicase</keyword>
<feature type="region of interest" description="Disordered" evidence="6">
    <location>
        <begin position="634"/>
        <end position="683"/>
    </location>
</feature>
<feature type="domain" description="DNA2/NAM7 helicase helicase" evidence="7">
    <location>
        <begin position="758"/>
        <end position="868"/>
    </location>
</feature>
<evidence type="ECO:0000259" key="7">
    <source>
        <dbReference type="Pfam" id="PF13086"/>
    </source>
</evidence>
<accession>A0AAD5T7X7</accession>
<comment type="similarity">
    <text evidence="1">Belongs to the DNA2/NAM7 helicase family.</text>
</comment>
<dbReference type="InterPro" id="IPR027417">
    <property type="entry name" value="P-loop_NTPase"/>
</dbReference>
<reference evidence="9" key="1">
    <citation type="submission" date="2020-05" db="EMBL/GenBank/DDBJ databases">
        <title>Phylogenomic resolution of chytrid fungi.</title>
        <authorList>
            <person name="Stajich J.E."/>
            <person name="Amses K."/>
            <person name="Simmons R."/>
            <person name="Seto K."/>
            <person name="Myers J."/>
            <person name="Bonds A."/>
            <person name="Quandt C.A."/>
            <person name="Barry K."/>
            <person name="Liu P."/>
            <person name="Grigoriev I."/>
            <person name="Longcore J.E."/>
            <person name="James T.Y."/>
        </authorList>
    </citation>
    <scope>NUCLEOTIDE SEQUENCE</scope>
    <source>
        <strain evidence="9">JEL0513</strain>
    </source>
</reference>
<evidence type="ECO:0000259" key="8">
    <source>
        <dbReference type="Pfam" id="PF13087"/>
    </source>
</evidence>
<dbReference type="PANTHER" id="PTHR10887">
    <property type="entry name" value="DNA2/NAM7 HELICASE FAMILY"/>
    <property type="match status" value="1"/>
</dbReference>
<dbReference type="EMBL" id="JADGJH010000108">
    <property type="protein sequence ID" value="KAJ3137888.1"/>
    <property type="molecule type" value="Genomic_DNA"/>
</dbReference>
<keyword evidence="2" id="KW-0547">Nucleotide-binding</keyword>
<dbReference type="GO" id="GO:0004386">
    <property type="term" value="F:helicase activity"/>
    <property type="evidence" value="ECO:0007669"/>
    <property type="project" value="UniProtKB-KW"/>
</dbReference>
<evidence type="ECO:0000256" key="5">
    <source>
        <dbReference type="ARBA" id="ARBA00022840"/>
    </source>
</evidence>
<dbReference type="Pfam" id="PF13087">
    <property type="entry name" value="AAA_12"/>
    <property type="match status" value="1"/>
</dbReference>
<evidence type="ECO:0000256" key="4">
    <source>
        <dbReference type="ARBA" id="ARBA00022806"/>
    </source>
</evidence>
<name>A0AAD5T7X7_9FUNG</name>
<sequence length="1156" mass="129028">MALASKERGEKEKEKAKTGDKGKKADNEPCGFDELLVLPKHVLLHPQCLWLNANPSVAAADSTRVNALATSSSGSSHRSRAHVRTTYFQPLFRANLQSIQTGMTYSTTRHQPDPGTAKARQFKRTQHYRSFINSNSSAARASSCPVFVIPNRFSSVFGHDSAWAFYLSCFRVPLLEENRAQIAEKANLYDDKTLPRFRPVDVIQWGATIKKDSKNSNDPSSSNSKDLPRRPKSSEKLNDFNDSYYREETFENEYYENDNSIDPSEQISKTDYSHVRITVGYGKDLKPGDILLISEFDLSNPSVLDEIYFSAVTNRSSCRIISQFESLDDNYLHYTAESNSCDASITPEFSATRSRLDELQEQKPEYSIENPIIDKIGILRVLSVSQESSDNNDENDYIAGNLKKSWGSKTHQAGGGHLNIGSATAYCKVSQMPEPTNGIPTRTYISDDLGTAIPLDRVYLSLSDNNPNRLSTDHLKRAILDGKFDYERQIADASISGKKIEGLNPSQQKAHDAALATVKYSGVCLIQGPPGNPTNTAMIQVATRLVAELRDNKLLSSRTRAEQGSGDFKFDPCILVVLGHREKIEDLCDPEFRQFCLEIRVEMVAKCVYKFACAVGDASASNFFGGDSGGGDYGDYGGRTQQWQPEQSQKQRQGKKKGGNNKGKQRSDPHYSSSSNPIRANDIRETKQIQNIYDAVSNYSNEMKNLVGQTVLSVDLSLIEPFDSVNKFVQLAAKHRSESSSVKYDSNNSSYDATSPSSIIASAQGIKEAVQKIVSFDSKGNLDRGSKTKRQFAIDLQELFIKKAQAIFSTLNGTYSSNLKDNDTFNVVIVDEAGQATEAETTCVMRECVRALILVGDIKQLESTIISEACRTAKFGRSLAERLVSLKHPVFMLETQYRMHPQIAEFCSSQIYNGWLMNSDWVHNYNRPWYENPEYSVVQFVAHSGTRHMRDSSGSSSNDLEAKLICTRLSQFLGEYADPNLSIGIICPYKAQKVLLESLLLTALPQYRSQINVNTVDGFQGQERDLIILSLTRVDHVSGFLDDLRRVNVALSRARYNMWVYGDYRTYYNSLGQFGSFGWFFDHCDQRGFVKRVNAIEATNTSSYYETDWAADYLPVVVDSNGGGGRRRKNNTQNAGTIGALVDTEESLLDAWAAAF</sequence>
<dbReference type="SUPFAM" id="SSF52540">
    <property type="entry name" value="P-loop containing nucleoside triphosphate hydrolases"/>
    <property type="match status" value="1"/>
</dbReference>
<dbReference type="PANTHER" id="PTHR10887:SF495">
    <property type="entry name" value="HELICASE SENATAXIN ISOFORM X1-RELATED"/>
    <property type="match status" value="1"/>
</dbReference>
<dbReference type="Pfam" id="PF13086">
    <property type="entry name" value="AAA_11"/>
    <property type="match status" value="1"/>
</dbReference>
<dbReference type="Gene3D" id="3.40.50.300">
    <property type="entry name" value="P-loop containing nucleotide triphosphate hydrolases"/>
    <property type="match status" value="2"/>
</dbReference>
<evidence type="ECO:0000313" key="10">
    <source>
        <dbReference type="Proteomes" id="UP001211907"/>
    </source>
</evidence>
<feature type="compositionally biased region" description="Basic and acidic residues" evidence="6">
    <location>
        <begin position="226"/>
        <end position="238"/>
    </location>
</feature>
<dbReference type="AlphaFoldDB" id="A0AAD5T7X7"/>
<dbReference type="InterPro" id="IPR041677">
    <property type="entry name" value="DNA2/NAM7_AAA_11"/>
</dbReference>
<keyword evidence="3" id="KW-0378">Hydrolase</keyword>
<keyword evidence="10" id="KW-1185">Reference proteome</keyword>
<feature type="compositionally biased region" description="Low complexity" evidence="6">
    <location>
        <begin position="216"/>
        <end position="225"/>
    </location>
</feature>
<comment type="caution">
    <text evidence="9">The sequence shown here is derived from an EMBL/GenBank/DDBJ whole genome shotgun (WGS) entry which is preliminary data.</text>
</comment>
<dbReference type="CDD" id="cd18808">
    <property type="entry name" value="SF1_C_Upf1"/>
    <property type="match status" value="1"/>
</dbReference>
<evidence type="ECO:0000313" key="9">
    <source>
        <dbReference type="EMBL" id="KAJ3137888.1"/>
    </source>
</evidence>
<feature type="region of interest" description="Disordered" evidence="6">
    <location>
        <begin position="1"/>
        <end position="29"/>
    </location>
</feature>